<dbReference type="InterPro" id="IPR030395">
    <property type="entry name" value="GP_PDE_dom"/>
</dbReference>
<dbReference type="Gene3D" id="3.20.20.190">
    <property type="entry name" value="Phosphatidylinositol (PI) phosphodiesterase"/>
    <property type="match status" value="1"/>
</dbReference>
<dbReference type="CDD" id="cd08556">
    <property type="entry name" value="GDPD"/>
    <property type="match status" value="1"/>
</dbReference>
<dbReference type="PROSITE" id="PS51704">
    <property type="entry name" value="GP_PDE"/>
    <property type="match status" value="1"/>
</dbReference>
<name>A0A7J3X8I3_THEPE</name>
<reference evidence="2" key="1">
    <citation type="journal article" date="2020" name="mSystems">
        <title>Genome- and Community-Level Interaction Insights into Carbon Utilization and Element Cycling Functions of Hydrothermarchaeota in Hydrothermal Sediment.</title>
        <authorList>
            <person name="Zhou Z."/>
            <person name="Liu Y."/>
            <person name="Xu W."/>
            <person name="Pan J."/>
            <person name="Luo Z.H."/>
            <person name="Li M."/>
        </authorList>
    </citation>
    <scope>NUCLEOTIDE SEQUENCE [LARGE SCALE GENOMIC DNA]</scope>
    <source>
        <strain evidence="2">SpSt-1125</strain>
    </source>
</reference>
<evidence type="ECO:0000313" key="2">
    <source>
        <dbReference type="EMBL" id="HHP05506.1"/>
    </source>
</evidence>
<dbReference type="PANTHER" id="PTHR46211">
    <property type="entry name" value="GLYCEROPHOSPHORYL DIESTER PHOSPHODIESTERASE"/>
    <property type="match status" value="1"/>
</dbReference>
<protein>
    <submittedName>
        <fullName evidence="2">Glycerophosphodiester phosphodiesterase</fullName>
    </submittedName>
</protein>
<dbReference type="GO" id="GO:0008081">
    <property type="term" value="F:phosphoric diester hydrolase activity"/>
    <property type="evidence" value="ECO:0007669"/>
    <property type="project" value="InterPro"/>
</dbReference>
<organism evidence="2">
    <name type="scientific">Thermofilum pendens</name>
    <dbReference type="NCBI Taxonomy" id="2269"/>
    <lineage>
        <taxon>Archaea</taxon>
        <taxon>Thermoproteota</taxon>
        <taxon>Thermoprotei</taxon>
        <taxon>Thermofilales</taxon>
        <taxon>Thermofilaceae</taxon>
        <taxon>Thermofilum</taxon>
    </lineage>
</organism>
<accession>A0A7J3X8I3</accession>
<dbReference type="SUPFAM" id="SSF51695">
    <property type="entry name" value="PLC-like phosphodiesterases"/>
    <property type="match status" value="1"/>
</dbReference>
<dbReference type="AlphaFoldDB" id="A0A7J3X8I3"/>
<dbReference type="GO" id="GO:0006629">
    <property type="term" value="P:lipid metabolic process"/>
    <property type="evidence" value="ECO:0007669"/>
    <property type="project" value="InterPro"/>
</dbReference>
<dbReference type="InterPro" id="IPR017946">
    <property type="entry name" value="PLC-like_Pdiesterase_TIM-brl"/>
</dbReference>
<feature type="domain" description="GP-PDE" evidence="1">
    <location>
        <begin position="25"/>
        <end position="250"/>
    </location>
</feature>
<proteinExistence type="predicted"/>
<dbReference type="PANTHER" id="PTHR46211:SF14">
    <property type="entry name" value="GLYCEROPHOSPHODIESTER PHOSPHODIESTERASE"/>
    <property type="match status" value="1"/>
</dbReference>
<sequence length="251" mass="27421">MPIKRALAAMNKSFTRKAEPVGKDFTITGHRGAAALAPENTLPSFYKAVECGATAVEFDVYPTRDGVAVVAHDDDLTRLAGASVRITQSSYAELAKLKVFGKARIPTLREVLAMAKGRLSVDVEIKAPGVEGEVVDALRELEMVEDAVVTSFLPGVLAEVKKLAPEVEVGLLVEEWDDEYFDLAEKIEASLLLPHYSQLVRNPGLLEGIERRGYYVVTWTVNDVGAARQLLRMGVKGVITDNPCELRKALR</sequence>
<comment type="caution">
    <text evidence="2">The sequence shown here is derived from an EMBL/GenBank/DDBJ whole genome shotgun (WGS) entry which is preliminary data.</text>
</comment>
<dbReference type="EMBL" id="DRZM01000208">
    <property type="protein sequence ID" value="HHP05506.1"/>
    <property type="molecule type" value="Genomic_DNA"/>
</dbReference>
<evidence type="ECO:0000259" key="1">
    <source>
        <dbReference type="PROSITE" id="PS51704"/>
    </source>
</evidence>
<dbReference type="Pfam" id="PF03009">
    <property type="entry name" value="GDPD"/>
    <property type="match status" value="1"/>
</dbReference>
<gene>
    <name evidence="2" type="ORF">ENM88_07170</name>
</gene>